<evidence type="ECO:0000313" key="11">
    <source>
        <dbReference type="EMBL" id="UEX89765.1"/>
    </source>
</evidence>
<dbReference type="EMBL" id="CP086654">
    <property type="protein sequence ID" value="UEX89765.1"/>
    <property type="molecule type" value="Genomic_DNA"/>
</dbReference>
<sequence length="503" mass="55476">MSQHYSKEEILGSTPRTGFFGHPKGLSTLFFTEFWERFSYYGMKAILAYYIYYSVAKGGFGLDQGLALQIVSMYGALIYMSGIIGGWIADRITGTRHALFFGGVLIMLGHILLSLPNNFTLLLIALLFLIIGTGLLKPNISSTVGLLYDKNDPRLDAAFTIFYMSVNLGALLSPLVVGWAQANLGFHLGFAIAAVGMFFGLLTYLITNKKNLGLAGLEVPDPLTKAERFKMMIIVSLVIIVGVVLCFILSIFNQLTLASFANLVTILGVFLPLFYFGKLILSKKTKDYERKRVLAYFPLFIASVAFWMIQEQGSTVLAQFADTKTQLNLAKITGGFIDFHIPPAWFQSLNPLFIVLLAPVFSMLWVKLGRYNPPTVLKFAIGVILAGISYLIMVIPLSAETSLINPFWLVASFLIVTLGELCISPIGLSTTTKLAPEAFTAQMMSIWFLSNAMAQGINTQMVHVYTVISSNEYFLYSGVIAIAIGILLIFTTPFIKNLMQGVK</sequence>
<dbReference type="Gene3D" id="1.20.1250.20">
    <property type="entry name" value="MFS general substrate transporter like domains"/>
    <property type="match status" value="1"/>
</dbReference>
<feature type="transmembrane region" description="Helical" evidence="9">
    <location>
        <begin position="344"/>
        <end position="364"/>
    </location>
</feature>
<feature type="transmembrane region" description="Helical" evidence="9">
    <location>
        <begin position="96"/>
        <end position="113"/>
    </location>
</feature>
<feature type="transmembrane region" description="Helical" evidence="9">
    <location>
        <begin position="119"/>
        <end position="136"/>
    </location>
</feature>
<dbReference type="PANTHER" id="PTHR23517:SF15">
    <property type="entry name" value="PROTON-DEPENDENT OLIGOPEPTIDE FAMILY TRANSPORT PROTEIN"/>
    <property type="match status" value="1"/>
</dbReference>
<dbReference type="PANTHER" id="PTHR23517">
    <property type="entry name" value="RESISTANCE PROTEIN MDTM, PUTATIVE-RELATED-RELATED"/>
    <property type="match status" value="1"/>
</dbReference>
<organism evidence="11 12">
    <name type="scientific">Staphylococcus ratti</name>
    <dbReference type="NCBI Taxonomy" id="2892440"/>
    <lineage>
        <taxon>Bacteria</taxon>
        <taxon>Bacillati</taxon>
        <taxon>Bacillota</taxon>
        <taxon>Bacilli</taxon>
        <taxon>Bacillales</taxon>
        <taxon>Staphylococcaceae</taxon>
        <taxon>Staphylococcus</taxon>
    </lineage>
</organism>
<evidence type="ECO:0000256" key="7">
    <source>
        <dbReference type="ARBA" id="ARBA00023136"/>
    </source>
</evidence>
<accession>A0ABY3PBT1</accession>
<dbReference type="InterPro" id="IPR050171">
    <property type="entry name" value="MFS_Transporters"/>
</dbReference>
<evidence type="ECO:0000256" key="9">
    <source>
        <dbReference type="SAM" id="Phobius"/>
    </source>
</evidence>
<keyword evidence="12" id="KW-1185">Reference proteome</keyword>
<evidence type="ECO:0000256" key="5">
    <source>
        <dbReference type="ARBA" id="ARBA00022692"/>
    </source>
</evidence>
<dbReference type="InterPro" id="IPR020846">
    <property type="entry name" value="MFS_dom"/>
</dbReference>
<keyword evidence="7 9" id="KW-0472">Membrane</keyword>
<dbReference type="InterPro" id="IPR005279">
    <property type="entry name" value="Dipep/tripep_permease"/>
</dbReference>
<feature type="domain" description="Major facilitator superfamily (MFS) profile" evidence="10">
    <location>
        <begin position="28"/>
        <end position="496"/>
    </location>
</feature>
<evidence type="ECO:0000256" key="3">
    <source>
        <dbReference type="ARBA" id="ARBA00022448"/>
    </source>
</evidence>
<name>A0ABY3PBT1_9STAP</name>
<dbReference type="InterPro" id="IPR018456">
    <property type="entry name" value="PTR2_symporter_CS"/>
</dbReference>
<keyword evidence="6 9" id="KW-1133">Transmembrane helix</keyword>
<dbReference type="InterPro" id="IPR036259">
    <property type="entry name" value="MFS_trans_sf"/>
</dbReference>
<dbReference type="PROSITE" id="PS01023">
    <property type="entry name" value="PTR2_2"/>
    <property type="match status" value="1"/>
</dbReference>
<dbReference type="Pfam" id="PF00854">
    <property type="entry name" value="PTR2"/>
    <property type="match status" value="1"/>
</dbReference>
<dbReference type="PROSITE" id="PS50850">
    <property type="entry name" value="MFS"/>
    <property type="match status" value="1"/>
</dbReference>
<feature type="transmembrane region" description="Helical" evidence="9">
    <location>
        <begin position="38"/>
        <end position="55"/>
    </location>
</feature>
<feature type="transmembrane region" description="Helical" evidence="9">
    <location>
        <begin position="157"/>
        <end position="180"/>
    </location>
</feature>
<keyword evidence="4" id="KW-1003">Cell membrane</keyword>
<evidence type="ECO:0000313" key="12">
    <source>
        <dbReference type="Proteomes" id="UP001197626"/>
    </source>
</evidence>
<reference evidence="11 12" key="1">
    <citation type="journal article" date="2022" name="Pathogens">
        <title>Staphylococcus ratti sp. nov. Isolated from a Lab Rat.</title>
        <authorList>
            <person name="Kovarovic V."/>
            <person name="Sedlacek I."/>
            <person name="Petras P."/>
            <person name="Kralova S."/>
            <person name="Maslanova I."/>
            <person name="Svec P."/>
            <person name="Neumann-Schaal M."/>
            <person name="Botka T."/>
            <person name="Gelbicova T."/>
            <person name="Stankova E."/>
            <person name="Doskar J."/>
            <person name="Pantucek R."/>
        </authorList>
    </citation>
    <scope>NUCLEOTIDE SEQUENCE [LARGE SCALE GENOMIC DNA]</scope>
    <source>
        <strain evidence="11 12">CCM 9025</strain>
    </source>
</reference>
<evidence type="ECO:0000256" key="8">
    <source>
        <dbReference type="RuleBase" id="RU003755"/>
    </source>
</evidence>
<gene>
    <name evidence="11" type="ORF">LN051_09375</name>
</gene>
<proteinExistence type="inferred from homology"/>
<feature type="transmembrane region" description="Helical" evidence="9">
    <location>
        <begin position="407"/>
        <end position="428"/>
    </location>
</feature>
<feature type="transmembrane region" description="Helical" evidence="9">
    <location>
        <begin position="231"/>
        <end position="252"/>
    </location>
</feature>
<dbReference type="SUPFAM" id="SSF103473">
    <property type="entry name" value="MFS general substrate transporter"/>
    <property type="match status" value="2"/>
</dbReference>
<dbReference type="NCBIfam" id="TIGR00924">
    <property type="entry name" value="yjdL_sub1_fam"/>
    <property type="match status" value="1"/>
</dbReference>
<comment type="similarity">
    <text evidence="2 8">Belongs to the major facilitator superfamily. Proton-dependent oligopeptide transporter (POT/PTR) (TC 2.A.17) family.</text>
</comment>
<keyword evidence="3 8" id="KW-0813">Transport</keyword>
<feature type="transmembrane region" description="Helical" evidence="9">
    <location>
        <begin position="376"/>
        <end position="395"/>
    </location>
</feature>
<evidence type="ECO:0000256" key="2">
    <source>
        <dbReference type="ARBA" id="ARBA00005982"/>
    </source>
</evidence>
<feature type="transmembrane region" description="Helical" evidence="9">
    <location>
        <begin position="258"/>
        <end position="281"/>
    </location>
</feature>
<comment type="subcellular location">
    <subcellularLocation>
        <location evidence="1">Cell membrane</location>
        <topology evidence="1">Multi-pass membrane protein</topology>
    </subcellularLocation>
    <subcellularLocation>
        <location evidence="8">Membrane</location>
        <topology evidence="8">Multi-pass membrane protein</topology>
    </subcellularLocation>
</comment>
<protein>
    <submittedName>
        <fullName evidence="11">Peptide MFS transporter</fullName>
    </submittedName>
</protein>
<dbReference type="Proteomes" id="UP001197626">
    <property type="component" value="Chromosome"/>
</dbReference>
<feature type="transmembrane region" description="Helical" evidence="9">
    <location>
        <begin position="67"/>
        <end position="89"/>
    </location>
</feature>
<dbReference type="InterPro" id="IPR000109">
    <property type="entry name" value="POT_fam"/>
</dbReference>
<evidence type="ECO:0000256" key="4">
    <source>
        <dbReference type="ARBA" id="ARBA00022475"/>
    </source>
</evidence>
<evidence type="ECO:0000259" key="10">
    <source>
        <dbReference type="PROSITE" id="PS50850"/>
    </source>
</evidence>
<feature type="transmembrane region" description="Helical" evidence="9">
    <location>
        <begin position="293"/>
        <end position="310"/>
    </location>
</feature>
<evidence type="ECO:0000256" key="1">
    <source>
        <dbReference type="ARBA" id="ARBA00004651"/>
    </source>
</evidence>
<feature type="transmembrane region" description="Helical" evidence="9">
    <location>
        <begin position="186"/>
        <end position="206"/>
    </location>
</feature>
<feature type="transmembrane region" description="Helical" evidence="9">
    <location>
        <begin position="474"/>
        <end position="495"/>
    </location>
</feature>
<dbReference type="RefSeq" id="WP_229292270.1">
    <property type="nucleotide sequence ID" value="NZ_CP086654.1"/>
</dbReference>
<keyword evidence="5 8" id="KW-0812">Transmembrane</keyword>
<dbReference type="CDD" id="cd17346">
    <property type="entry name" value="MFS_DtpA_like"/>
    <property type="match status" value="1"/>
</dbReference>
<evidence type="ECO:0000256" key="6">
    <source>
        <dbReference type="ARBA" id="ARBA00022989"/>
    </source>
</evidence>